<proteinExistence type="inferred from homology"/>
<keyword evidence="3 5" id="KW-0949">S-adenosyl-L-methionine</keyword>
<evidence type="ECO:0000256" key="1">
    <source>
        <dbReference type="ARBA" id="ARBA00022603"/>
    </source>
</evidence>
<organism evidence="6 7">
    <name type="scientific">Fusobacterium equinum</name>
    <dbReference type="NCBI Taxonomy" id="134605"/>
    <lineage>
        <taxon>Bacteria</taxon>
        <taxon>Fusobacteriati</taxon>
        <taxon>Fusobacteriota</taxon>
        <taxon>Fusobacteriia</taxon>
        <taxon>Fusobacteriales</taxon>
        <taxon>Fusobacteriaceae</taxon>
        <taxon>Fusobacterium</taxon>
    </lineage>
</organism>
<dbReference type="InterPro" id="IPR003742">
    <property type="entry name" value="RlmH-like"/>
</dbReference>
<comment type="function">
    <text evidence="5">Specifically methylates the pseudouridine at position 1915 (m3Psi1915) in 23S rRNA.</text>
</comment>
<dbReference type="PIRSF" id="PIRSF004505">
    <property type="entry name" value="MT_bac"/>
    <property type="match status" value="1"/>
</dbReference>
<keyword evidence="2 5" id="KW-0808">Transferase</keyword>
<comment type="subunit">
    <text evidence="5">Homodimer.</text>
</comment>
<evidence type="ECO:0000256" key="5">
    <source>
        <dbReference type="HAMAP-Rule" id="MF_00658"/>
    </source>
</evidence>
<name>A0A133N9Z7_9FUSO</name>
<evidence type="ECO:0000256" key="4">
    <source>
        <dbReference type="ARBA" id="ARBA00038303"/>
    </source>
</evidence>
<keyword evidence="5" id="KW-0963">Cytoplasm</keyword>
<dbReference type="SUPFAM" id="SSF75217">
    <property type="entry name" value="alpha/beta knot"/>
    <property type="match status" value="1"/>
</dbReference>
<keyword evidence="1 5" id="KW-0489">Methyltransferase</keyword>
<dbReference type="Pfam" id="PF02590">
    <property type="entry name" value="SPOUT_MTase"/>
    <property type="match status" value="1"/>
</dbReference>
<dbReference type="InterPro" id="IPR029028">
    <property type="entry name" value="Alpha/beta_knot_MTases"/>
</dbReference>
<reference evidence="7" key="1">
    <citation type="submission" date="2016-01" db="EMBL/GenBank/DDBJ databases">
        <authorList>
            <person name="Mitreva M."/>
            <person name="Pepin K.H."/>
            <person name="Mihindukulasuriya K.A."/>
            <person name="Fulton R."/>
            <person name="Fronick C."/>
            <person name="O'Laughlin M."/>
            <person name="Miner T."/>
            <person name="Herter B."/>
            <person name="Rosa B.A."/>
            <person name="Cordes M."/>
            <person name="Tomlinson C."/>
            <person name="Wollam A."/>
            <person name="Palsikar V.B."/>
            <person name="Mardis E.R."/>
            <person name="Wilson R.K."/>
        </authorList>
    </citation>
    <scope>NUCLEOTIDE SEQUENCE [LARGE SCALE GENOMIC DNA]</scope>
    <source>
        <strain evidence="7">CMW8396</strain>
    </source>
</reference>
<protein>
    <recommendedName>
        <fullName evidence="5">Ribosomal RNA large subunit methyltransferase H</fullName>
        <ecNumber evidence="5">2.1.1.177</ecNumber>
    </recommendedName>
    <alternativeName>
        <fullName evidence="5">23S rRNA (pseudouridine1915-N3)-methyltransferase</fullName>
    </alternativeName>
    <alternativeName>
        <fullName evidence="5">23S rRNA m3Psi1915 methyltransferase</fullName>
    </alternativeName>
    <alternativeName>
        <fullName evidence="5">rRNA (pseudouridine-N3-)-methyltransferase RlmH</fullName>
    </alternativeName>
</protein>
<comment type="similarity">
    <text evidence="4 5">Belongs to the RNA methyltransferase RlmH family.</text>
</comment>
<gene>
    <name evidence="5" type="primary">rlmH</name>
    <name evidence="6" type="ORF">HMPREF3206_01566</name>
</gene>
<dbReference type="GO" id="GO:0070038">
    <property type="term" value="F:rRNA (pseudouridine-N3-)-methyltransferase activity"/>
    <property type="evidence" value="ECO:0007669"/>
    <property type="project" value="UniProtKB-UniRule"/>
</dbReference>
<sequence length="165" mass="19305">MKKRKKRGIILNVSIVCVGKVKDKYILDGIAEFHKRLQAFTKFDIIEVKEYGKEQTAAQSMEKETEELLSILEKIGGYHILLDLKGKERDSVQMAKHLENLQVQGNSRINFIIGGSDGYTEELRSYCQEGISFSKFTFPHQLMRLILIEQIYRWFSINHHIKYHK</sequence>
<dbReference type="Gene3D" id="3.40.1280.10">
    <property type="match status" value="1"/>
</dbReference>
<dbReference type="PATRIC" id="fig|134605.3.peg.1545"/>
<evidence type="ECO:0000256" key="2">
    <source>
        <dbReference type="ARBA" id="ARBA00022679"/>
    </source>
</evidence>
<dbReference type="PANTHER" id="PTHR33603">
    <property type="entry name" value="METHYLTRANSFERASE"/>
    <property type="match status" value="1"/>
</dbReference>
<dbReference type="STRING" id="134605.HMPREF3206_01566"/>
<dbReference type="PANTHER" id="PTHR33603:SF1">
    <property type="entry name" value="RIBOSOMAL RNA LARGE SUBUNIT METHYLTRANSFERASE H"/>
    <property type="match status" value="1"/>
</dbReference>
<dbReference type="GO" id="GO:0005737">
    <property type="term" value="C:cytoplasm"/>
    <property type="evidence" value="ECO:0007669"/>
    <property type="project" value="UniProtKB-SubCell"/>
</dbReference>
<dbReference type="CDD" id="cd18081">
    <property type="entry name" value="RlmH-like"/>
    <property type="match status" value="1"/>
</dbReference>
<keyword evidence="7" id="KW-1185">Reference proteome</keyword>
<dbReference type="HAMAP" id="MF_00658">
    <property type="entry name" value="23SrRNA_methyltr_H"/>
    <property type="match status" value="1"/>
</dbReference>
<dbReference type="EC" id="2.1.1.177" evidence="5"/>
<keyword evidence="5" id="KW-0698">rRNA processing</keyword>
<evidence type="ECO:0000256" key="3">
    <source>
        <dbReference type="ARBA" id="ARBA00022691"/>
    </source>
</evidence>
<comment type="caution">
    <text evidence="5">Lacks conserved residue(s) required for the propagation of feature annotation.</text>
</comment>
<comment type="subcellular location">
    <subcellularLocation>
        <location evidence="5">Cytoplasm</location>
    </subcellularLocation>
</comment>
<dbReference type="InterPro" id="IPR029026">
    <property type="entry name" value="tRNA_m1G_MTases_N"/>
</dbReference>
<dbReference type="EMBL" id="LRPX01000083">
    <property type="protein sequence ID" value="KXA13108.1"/>
    <property type="molecule type" value="Genomic_DNA"/>
</dbReference>
<evidence type="ECO:0000313" key="7">
    <source>
        <dbReference type="Proteomes" id="UP000070617"/>
    </source>
</evidence>
<dbReference type="AlphaFoldDB" id="A0A133N9Z7"/>
<comment type="catalytic activity">
    <reaction evidence="5">
        <text>pseudouridine(1915) in 23S rRNA + S-adenosyl-L-methionine = N(3)-methylpseudouridine(1915) in 23S rRNA + S-adenosyl-L-homocysteine + H(+)</text>
        <dbReference type="Rhea" id="RHEA:42752"/>
        <dbReference type="Rhea" id="RHEA-COMP:10221"/>
        <dbReference type="Rhea" id="RHEA-COMP:10222"/>
        <dbReference type="ChEBI" id="CHEBI:15378"/>
        <dbReference type="ChEBI" id="CHEBI:57856"/>
        <dbReference type="ChEBI" id="CHEBI:59789"/>
        <dbReference type="ChEBI" id="CHEBI:65314"/>
        <dbReference type="ChEBI" id="CHEBI:74486"/>
        <dbReference type="EC" id="2.1.1.177"/>
    </reaction>
</comment>
<comment type="caution">
    <text evidence="6">The sequence shown here is derived from an EMBL/GenBank/DDBJ whole genome shotgun (WGS) entry which is preliminary data.</text>
</comment>
<feature type="binding site" evidence="5">
    <location>
        <position position="114"/>
    </location>
    <ligand>
        <name>S-adenosyl-L-methionine</name>
        <dbReference type="ChEBI" id="CHEBI:59789"/>
    </ligand>
</feature>
<dbReference type="Proteomes" id="UP000070617">
    <property type="component" value="Unassembled WGS sequence"/>
</dbReference>
<feature type="binding site" evidence="5">
    <location>
        <position position="82"/>
    </location>
    <ligand>
        <name>S-adenosyl-L-methionine</name>
        <dbReference type="ChEBI" id="CHEBI:59789"/>
    </ligand>
</feature>
<evidence type="ECO:0000313" key="6">
    <source>
        <dbReference type="EMBL" id="KXA13108.1"/>
    </source>
</evidence>
<accession>A0A133N9Z7</accession>